<sequence>LITSSRRTKVAMEEAANAVNTLSTFLAHEQISSVEELNQFLRSFPKPNSKVGTHHHQPTDAIVFCASSVLSLATNVFSSMPTTDTVSSTKIDLEGRNTVLILCGGIGHSTPHLYDAVAQHPSYNAIAKEVQGKAESRVLQLIAERWFGVHALDIGSEGATVRPDDKNKLLVVVEDRSTNCGGNASESRKVLEACGVESPRSIVVVQDPTMSRRTVATFNKAYKDRGIALPLVVSWPTFIPKVRVKDPAERAGKEDVLNQIVYANNHTSNIEASSLWSMKRFVDLLMGEIPRLQDDADGYGPMGKGFIVHVEIPENVKNAWNVMNAILGEQSRDR</sequence>
<keyword evidence="2" id="KW-1185">Reference proteome</keyword>
<evidence type="ECO:0000313" key="1">
    <source>
        <dbReference type="EMBL" id="KZL83431.1"/>
    </source>
</evidence>
<dbReference type="InterPro" id="IPR051599">
    <property type="entry name" value="Cell_Envelope_Assoc"/>
</dbReference>
<organism evidence="1 2">
    <name type="scientific">Colletotrichum incanum</name>
    <name type="common">Soybean anthracnose fungus</name>
    <dbReference type="NCBI Taxonomy" id="1573173"/>
    <lineage>
        <taxon>Eukaryota</taxon>
        <taxon>Fungi</taxon>
        <taxon>Dikarya</taxon>
        <taxon>Ascomycota</taxon>
        <taxon>Pezizomycotina</taxon>
        <taxon>Sordariomycetes</taxon>
        <taxon>Hypocreomycetidae</taxon>
        <taxon>Glomerellales</taxon>
        <taxon>Glomerellaceae</taxon>
        <taxon>Colletotrichum</taxon>
        <taxon>Colletotrichum spaethianum species complex</taxon>
    </lineage>
</organism>
<protein>
    <submittedName>
        <fullName evidence="1">Duf218 domain protein</fullName>
    </submittedName>
</protein>
<dbReference type="GO" id="GO:0005886">
    <property type="term" value="C:plasma membrane"/>
    <property type="evidence" value="ECO:0007669"/>
    <property type="project" value="TreeGrafter"/>
</dbReference>
<proteinExistence type="predicted"/>
<dbReference type="PANTHER" id="PTHR30336:SF20">
    <property type="entry name" value="DUF218 DOMAIN-CONTAINING PROTEIN"/>
    <property type="match status" value="1"/>
</dbReference>
<comment type="caution">
    <text evidence="1">The sequence shown here is derived from an EMBL/GenBank/DDBJ whole genome shotgun (WGS) entry which is preliminary data.</text>
</comment>
<dbReference type="EMBL" id="LFIW01001110">
    <property type="protein sequence ID" value="KZL83431.1"/>
    <property type="molecule type" value="Genomic_DNA"/>
</dbReference>
<gene>
    <name evidence="1" type="ORF">CI238_08451</name>
</gene>
<name>A0A161V8B8_COLIC</name>
<dbReference type="InterPro" id="IPR014729">
    <property type="entry name" value="Rossmann-like_a/b/a_fold"/>
</dbReference>
<evidence type="ECO:0000313" key="2">
    <source>
        <dbReference type="Proteomes" id="UP000076584"/>
    </source>
</evidence>
<dbReference type="Gene3D" id="1.10.3620.10">
    <property type="entry name" value="YdcF like domain"/>
    <property type="match status" value="1"/>
</dbReference>
<reference evidence="1 2" key="1">
    <citation type="submission" date="2015-06" db="EMBL/GenBank/DDBJ databases">
        <title>Survival trade-offs in plant roots during colonization by closely related pathogenic and mutualistic fungi.</title>
        <authorList>
            <person name="Hacquard S."/>
            <person name="Kracher B."/>
            <person name="Hiruma K."/>
            <person name="Weinman A."/>
            <person name="Muench P."/>
            <person name="Garrido Oter R."/>
            <person name="Ver Loren van Themaat E."/>
            <person name="Dallerey J.-F."/>
            <person name="Damm U."/>
            <person name="Henrissat B."/>
            <person name="Lespinet O."/>
            <person name="Thon M."/>
            <person name="Kemen E."/>
            <person name="McHardy A.C."/>
            <person name="Schulze-Lefert P."/>
            <person name="O'Connell R.J."/>
        </authorList>
    </citation>
    <scope>NUCLEOTIDE SEQUENCE [LARGE SCALE GENOMIC DNA]</scope>
    <source>
        <strain evidence="1 2">MAFF 238704</strain>
    </source>
</reference>
<dbReference type="PANTHER" id="PTHR30336">
    <property type="entry name" value="INNER MEMBRANE PROTEIN, PROBABLE PERMEASE"/>
    <property type="match status" value="1"/>
</dbReference>
<feature type="non-terminal residue" evidence="1">
    <location>
        <position position="1"/>
    </location>
</feature>
<dbReference type="Proteomes" id="UP000076584">
    <property type="component" value="Unassembled WGS sequence"/>
</dbReference>
<dbReference type="AlphaFoldDB" id="A0A161V8B8"/>
<accession>A0A161V8B8</accession>
<dbReference type="Gene3D" id="3.40.50.620">
    <property type="entry name" value="HUPs"/>
    <property type="match status" value="1"/>
</dbReference>